<proteinExistence type="predicted"/>
<reference evidence="1 2" key="1">
    <citation type="submission" date="2019-03" db="EMBL/GenBank/DDBJ databases">
        <title>Genomic Encyclopedia of Type Strains, Phase IV (KMG-IV): sequencing the most valuable type-strain genomes for metagenomic binning, comparative biology and taxonomic classification.</title>
        <authorList>
            <person name="Goeker M."/>
        </authorList>
    </citation>
    <scope>NUCLEOTIDE SEQUENCE [LARGE SCALE GENOMIC DNA]</scope>
    <source>
        <strain evidence="1 2">DSM 16730</strain>
    </source>
</reference>
<dbReference type="RefSeq" id="WP_268991080.1">
    <property type="nucleotide sequence ID" value="NZ_JAWIZJ010000001.1"/>
</dbReference>
<evidence type="ECO:0000313" key="2">
    <source>
        <dbReference type="Proteomes" id="UP000295433"/>
    </source>
</evidence>
<name>A0A4R3VRL6_9GAMM</name>
<accession>A0A4R3VRL6</accession>
<evidence type="ECO:0000313" key="1">
    <source>
        <dbReference type="EMBL" id="TCV08599.1"/>
    </source>
</evidence>
<keyword evidence="2" id="KW-1185">Reference proteome</keyword>
<comment type="caution">
    <text evidence="1">The sequence shown here is derived from an EMBL/GenBank/DDBJ whole genome shotgun (WGS) entry which is preliminary data.</text>
</comment>
<gene>
    <name evidence="1" type="ORF">EDC54_101102</name>
</gene>
<dbReference type="EMBL" id="SMBY01000001">
    <property type="protein sequence ID" value="TCV08599.1"/>
    <property type="molecule type" value="Genomic_DNA"/>
</dbReference>
<sequence length="43" mass="4973">MSESLLMVQNIRASSLMMSLRVSSYHRCATCFSSRRLSPFTMR</sequence>
<organism evidence="1 2">
    <name type="scientific">Samsonia erythrinae</name>
    <dbReference type="NCBI Taxonomy" id="160434"/>
    <lineage>
        <taxon>Bacteria</taxon>
        <taxon>Pseudomonadati</taxon>
        <taxon>Pseudomonadota</taxon>
        <taxon>Gammaproteobacteria</taxon>
        <taxon>Enterobacterales</taxon>
        <taxon>Pectobacteriaceae</taxon>
        <taxon>Samsonia</taxon>
    </lineage>
</organism>
<dbReference type="Proteomes" id="UP000295433">
    <property type="component" value="Unassembled WGS sequence"/>
</dbReference>
<dbReference type="AlphaFoldDB" id="A0A4R3VRL6"/>
<protein>
    <submittedName>
        <fullName evidence="1">Uncharacterized protein</fullName>
    </submittedName>
</protein>